<evidence type="ECO:0000313" key="4">
    <source>
        <dbReference type="Proteomes" id="UP000823982"/>
    </source>
</evidence>
<evidence type="ECO:0000259" key="2">
    <source>
        <dbReference type="Pfam" id="PF13518"/>
    </source>
</evidence>
<evidence type="ECO:0000256" key="1">
    <source>
        <dbReference type="SAM" id="MobiDB-lite"/>
    </source>
</evidence>
<evidence type="ECO:0000313" key="3">
    <source>
        <dbReference type="EMBL" id="HIS25139.1"/>
    </source>
</evidence>
<accession>A0A9D1JIN3</accession>
<organism evidence="3 4">
    <name type="scientific">Candidatus Faeciplasma gallinarum</name>
    <dbReference type="NCBI Taxonomy" id="2840799"/>
    <lineage>
        <taxon>Bacteria</taxon>
        <taxon>Bacillati</taxon>
        <taxon>Bacillota</taxon>
        <taxon>Clostridia</taxon>
        <taxon>Eubacteriales</taxon>
        <taxon>Oscillospiraceae</taxon>
        <taxon>Oscillospiraceae incertae sedis</taxon>
        <taxon>Candidatus Faeciplasma</taxon>
    </lineage>
</organism>
<dbReference type="EMBL" id="DVIR01000064">
    <property type="protein sequence ID" value="HIS25139.1"/>
    <property type="molecule type" value="Genomic_DNA"/>
</dbReference>
<proteinExistence type="predicted"/>
<sequence length="146" mass="16221">MLSDSRKAKILLDYMQSRSYRATAGKFGVSPATVRKVVSENPILKDVLEAMRGNAPQSSQIYLQQKQELIYGIINKCLSLLNDDEKLQSATLPQIASAMSTLFEKFALSGDSDDDFETDPLSESLMELGRSLNDSKADEQSDEYNT</sequence>
<comment type="caution">
    <text evidence="3">The sequence shown here is derived from an EMBL/GenBank/DDBJ whole genome shotgun (WGS) entry which is preliminary data.</text>
</comment>
<reference evidence="3" key="1">
    <citation type="submission" date="2020-10" db="EMBL/GenBank/DDBJ databases">
        <authorList>
            <person name="Gilroy R."/>
        </authorList>
    </citation>
    <scope>NUCLEOTIDE SEQUENCE</scope>
    <source>
        <strain evidence="3">CHK157-1446</strain>
    </source>
</reference>
<reference evidence="3" key="2">
    <citation type="journal article" date="2021" name="PeerJ">
        <title>Extensive microbial diversity within the chicken gut microbiome revealed by metagenomics and culture.</title>
        <authorList>
            <person name="Gilroy R."/>
            <person name="Ravi A."/>
            <person name="Getino M."/>
            <person name="Pursley I."/>
            <person name="Horton D.L."/>
            <person name="Alikhan N.F."/>
            <person name="Baker D."/>
            <person name="Gharbi K."/>
            <person name="Hall N."/>
            <person name="Watson M."/>
            <person name="Adriaenssens E.M."/>
            <person name="Foster-Nyarko E."/>
            <person name="Jarju S."/>
            <person name="Secka A."/>
            <person name="Antonio M."/>
            <person name="Oren A."/>
            <person name="Chaudhuri R.R."/>
            <person name="La Ragione R."/>
            <person name="Hildebrand F."/>
            <person name="Pallen M.J."/>
        </authorList>
    </citation>
    <scope>NUCLEOTIDE SEQUENCE</scope>
    <source>
        <strain evidence="3">CHK157-1446</strain>
    </source>
</reference>
<dbReference type="AlphaFoldDB" id="A0A9D1JIN3"/>
<dbReference type="Pfam" id="PF13518">
    <property type="entry name" value="HTH_28"/>
    <property type="match status" value="1"/>
</dbReference>
<dbReference type="InterPro" id="IPR055247">
    <property type="entry name" value="InsJ-like_HTH"/>
</dbReference>
<gene>
    <name evidence="3" type="ORF">IAD01_07045</name>
</gene>
<feature type="domain" description="Insertion element IS150 protein InsJ-like helix-turn-helix" evidence="2">
    <location>
        <begin position="6"/>
        <end position="39"/>
    </location>
</feature>
<dbReference type="Proteomes" id="UP000823982">
    <property type="component" value="Unassembled WGS sequence"/>
</dbReference>
<feature type="region of interest" description="Disordered" evidence="1">
    <location>
        <begin position="127"/>
        <end position="146"/>
    </location>
</feature>
<protein>
    <submittedName>
        <fullName evidence="3">Helix-turn-helix domain-containing protein</fullName>
    </submittedName>
</protein>
<name>A0A9D1JIN3_9FIRM</name>